<comment type="caution">
    <text evidence="5">The sequence shown here is derived from an EMBL/GenBank/DDBJ whole genome shotgun (WGS) entry which is preliminary data.</text>
</comment>
<dbReference type="PANTHER" id="PTHR45947:SF14">
    <property type="entry name" value="SLL1723 PROTEIN"/>
    <property type="match status" value="1"/>
</dbReference>
<dbReference type="Pfam" id="PF13439">
    <property type="entry name" value="Glyco_transf_4"/>
    <property type="match status" value="1"/>
</dbReference>
<keyword evidence="1 5" id="KW-0328">Glycosyltransferase</keyword>
<name>A0ABV6P4S7_9ACTN</name>
<protein>
    <submittedName>
        <fullName evidence="5">Glycosyltransferase</fullName>
        <ecNumber evidence="5">2.4.-.-</ecNumber>
    </submittedName>
</protein>
<organism evidence="5 6">
    <name type="scientific">Plantactinospora siamensis</name>
    <dbReference type="NCBI Taxonomy" id="555372"/>
    <lineage>
        <taxon>Bacteria</taxon>
        <taxon>Bacillati</taxon>
        <taxon>Actinomycetota</taxon>
        <taxon>Actinomycetes</taxon>
        <taxon>Micromonosporales</taxon>
        <taxon>Micromonosporaceae</taxon>
        <taxon>Plantactinospora</taxon>
    </lineage>
</organism>
<dbReference type="InterPro" id="IPR050194">
    <property type="entry name" value="Glycosyltransferase_grp1"/>
</dbReference>
<dbReference type="RefSeq" id="WP_377343414.1">
    <property type="nucleotide sequence ID" value="NZ_JBHLUE010000026.1"/>
</dbReference>
<dbReference type="EC" id="2.4.-.-" evidence="5"/>
<dbReference type="SUPFAM" id="SSF53756">
    <property type="entry name" value="UDP-Glycosyltransferase/glycogen phosphorylase"/>
    <property type="match status" value="1"/>
</dbReference>
<dbReference type="GO" id="GO:0016757">
    <property type="term" value="F:glycosyltransferase activity"/>
    <property type="evidence" value="ECO:0007669"/>
    <property type="project" value="UniProtKB-KW"/>
</dbReference>
<sequence length="382" mass="40539">MSGPDPLAGGGTSTERRVVIWRSCLLPASETFIRQQGAALTTWRPSYLGAVRVDSALASASDVIAFPDTPAGRRGWLELRLTGRSGRLRELLAELDPALVHAHFGGDGRLVARSAQRLGIPLVVTLHGLDVTRQAAATGARGRRHRHNLRDAFGRAALILAVSGFIRDRAVALGADPDKVRVHHTGVPVPPEPAPAAKGWDVAFVGRFVPKKGVDDLVAALSRSARRPRAVFIGDGPLFGEIRDRAARAGLDATFLGGQPPAVVARELAAARILVAPSKTAADGDTEGLPTTLLEAGALGVPAVSTYHSGIPEAVLDGETGLLCPEADPAALAAAIDRLLGDDELRTRLGRAARRRVAEHFDIRRQTRRLELLYDEVAGRET</sequence>
<keyword evidence="6" id="KW-1185">Reference proteome</keyword>
<evidence type="ECO:0000256" key="1">
    <source>
        <dbReference type="ARBA" id="ARBA00022676"/>
    </source>
</evidence>
<dbReference type="Proteomes" id="UP001589894">
    <property type="component" value="Unassembled WGS sequence"/>
</dbReference>
<evidence type="ECO:0000259" key="3">
    <source>
        <dbReference type="Pfam" id="PF00534"/>
    </source>
</evidence>
<keyword evidence="2 5" id="KW-0808">Transferase</keyword>
<evidence type="ECO:0000259" key="4">
    <source>
        <dbReference type="Pfam" id="PF13439"/>
    </source>
</evidence>
<dbReference type="InterPro" id="IPR028098">
    <property type="entry name" value="Glyco_trans_4-like_N"/>
</dbReference>
<feature type="domain" description="Glycosyl transferase family 1" evidence="3">
    <location>
        <begin position="197"/>
        <end position="356"/>
    </location>
</feature>
<dbReference type="EMBL" id="JBHLUE010000026">
    <property type="protein sequence ID" value="MFC0568016.1"/>
    <property type="molecule type" value="Genomic_DNA"/>
</dbReference>
<dbReference type="Gene3D" id="3.40.50.2000">
    <property type="entry name" value="Glycogen Phosphorylase B"/>
    <property type="match status" value="2"/>
</dbReference>
<reference evidence="5 6" key="1">
    <citation type="submission" date="2024-09" db="EMBL/GenBank/DDBJ databases">
        <authorList>
            <person name="Sun Q."/>
            <person name="Mori K."/>
        </authorList>
    </citation>
    <scope>NUCLEOTIDE SEQUENCE [LARGE SCALE GENOMIC DNA]</scope>
    <source>
        <strain evidence="5 6">TBRC 2205</strain>
    </source>
</reference>
<dbReference type="Pfam" id="PF00534">
    <property type="entry name" value="Glycos_transf_1"/>
    <property type="match status" value="1"/>
</dbReference>
<evidence type="ECO:0000313" key="6">
    <source>
        <dbReference type="Proteomes" id="UP001589894"/>
    </source>
</evidence>
<dbReference type="InterPro" id="IPR001296">
    <property type="entry name" value="Glyco_trans_1"/>
</dbReference>
<accession>A0ABV6P4S7</accession>
<dbReference type="PANTHER" id="PTHR45947">
    <property type="entry name" value="SULFOQUINOVOSYL TRANSFERASE SQD2"/>
    <property type="match status" value="1"/>
</dbReference>
<evidence type="ECO:0000313" key="5">
    <source>
        <dbReference type="EMBL" id="MFC0568016.1"/>
    </source>
</evidence>
<feature type="domain" description="Glycosyltransferase subfamily 4-like N-terminal" evidence="4">
    <location>
        <begin position="63"/>
        <end position="188"/>
    </location>
</feature>
<gene>
    <name evidence="5" type="ORF">ACFFHU_28210</name>
</gene>
<evidence type="ECO:0000256" key="2">
    <source>
        <dbReference type="ARBA" id="ARBA00022679"/>
    </source>
</evidence>
<proteinExistence type="predicted"/>